<gene>
    <name evidence="1" type="ORF">VFPPC_17610</name>
</gene>
<name>A0A219AR12_METCM</name>
<dbReference type="KEGG" id="pchm:VFPPC_17610"/>
<dbReference type="Proteomes" id="UP000078397">
    <property type="component" value="Unassembled WGS sequence"/>
</dbReference>
<comment type="caution">
    <text evidence="1">The sequence shown here is derived from an EMBL/GenBank/DDBJ whole genome shotgun (WGS) entry which is preliminary data.</text>
</comment>
<evidence type="ECO:0000313" key="2">
    <source>
        <dbReference type="Proteomes" id="UP000078397"/>
    </source>
</evidence>
<dbReference type="GeneID" id="33936550"/>
<protein>
    <submittedName>
        <fullName evidence="1">Uncharacterized protein</fullName>
    </submittedName>
</protein>
<evidence type="ECO:0000313" key="1">
    <source>
        <dbReference type="EMBL" id="OWT43227.1"/>
    </source>
</evidence>
<reference evidence="1 2" key="1">
    <citation type="journal article" date="2016" name="PLoS Pathog.">
        <title>Biosynthesis of antibiotic leucinostatins in bio-control fungus Purpureocillium lilacinum and their inhibition on phytophthora revealed by genome mining.</title>
        <authorList>
            <person name="Wang G."/>
            <person name="Liu Z."/>
            <person name="Lin R."/>
            <person name="Li E."/>
            <person name="Mao Z."/>
            <person name="Ling J."/>
            <person name="Yang Y."/>
            <person name="Yin W.B."/>
            <person name="Xie B."/>
        </authorList>
    </citation>
    <scope>NUCLEOTIDE SEQUENCE [LARGE SCALE GENOMIC DNA]</scope>
    <source>
        <strain evidence="1">170</strain>
    </source>
</reference>
<dbReference type="EMBL" id="LSBJ02000002">
    <property type="protein sequence ID" value="OWT43227.1"/>
    <property type="molecule type" value="Genomic_DNA"/>
</dbReference>
<dbReference type="AlphaFoldDB" id="A0A219AR12"/>
<dbReference type="RefSeq" id="XP_022285669.1">
    <property type="nucleotide sequence ID" value="XM_022429304.1"/>
</dbReference>
<keyword evidence="2" id="KW-1185">Reference proteome</keyword>
<organism evidence="1 2">
    <name type="scientific">Pochonia chlamydosporia 170</name>
    <dbReference type="NCBI Taxonomy" id="1380566"/>
    <lineage>
        <taxon>Eukaryota</taxon>
        <taxon>Fungi</taxon>
        <taxon>Dikarya</taxon>
        <taxon>Ascomycota</taxon>
        <taxon>Pezizomycotina</taxon>
        <taxon>Sordariomycetes</taxon>
        <taxon>Hypocreomycetidae</taxon>
        <taxon>Hypocreales</taxon>
        <taxon>Clavicipitaceae</taxon>
        <taxon>Pochonia</taxon>
    </lineage>
</organism>
<accession>A0A219AR12</accession>
<proteinExistence type="predicted"/>
<sequence length="151" mass="16673">MVAEIQLAEKVMKSECQWREFAHFWTYEILGGISRSIHQVGQRTRESRWLGTLCGLSNEAQVVVAARLAFQVLVSSFKNVKVQGKKAFPVIQNGLVLVAHKDAIPQSYAIPRLGLINTAVAGTQGIIRIRIDSLDDVPMKPYIASTPNGIT</sequence>